<dbReference type="STRING" id="1797.RMCT_0943"/>
<organism evidence="3 4">
    <name type="scientific">Mycolicibacterium thermoresistibile</name>
    <name type="common">Mycobacterium thermoresistibile</name>
    <dbReference type="NCBI Taxonomy" id="1797"/>
    <lineage>
        <taxon>Bacteria</taxon>
        <taxon>Bacillati</taxon>
        <taxon>Actinomycetota</taxon>
        <taxon>Actinomycetes</taxon>
        <taxon>Mycobacteriales</taxon>
        <taxon>Mycobacteriaceae</taxon>
        <taxon>Mycolicibacterium</taxon>
    </lineage>
</organism>
<dbReference type="InterPro" id="IPR000551">
    <property type="entry name" value="MerR-type_HTH_dom"/>
</dbReference>
<dbReference type="Gene3D" id="1.10.1660.10">
    <property type="match status" value="1"/>
</dbReference>
<dbReference type="InterPro" id="IPR009061">
    <property type="entry name" value="DNA-bd_dom_put_sf"/>
</dbReference>
<name>A0A100XCA5_MYCTH</name>
<dbReference type="PROSITE" id="PS50937">
    <property type="entry name" value="HTH_MERR_2"/>
    <property type="match status" value="1"/>
</dbReference>
<gene>
    <name evidence="3" type="ORF">RMCT_0943</name>
</gene>
<reference evidence="3 4" key="1">
    <citation type="journal article" date="2016" name="Genome Announc.">
        <title>Draft Genome Sequences of Five Rapidly Growing Mycobacterium Species, M. thermoresistibile, M. fortuitum subsp. acetamidolyticum, M. canariasense, M. brisbanense, and M. novocastrense.</title>
        <authorList>
            <person name="Katahira K."/>
            <person name="Ogura Y."/>
            <person name="Gotoh Y."/>
            <person name="Hayashi T."/>
        </authorList>
    </citation>
    <scope>NUCLEOTIDE SEQUENCE [LARGE SCALE GENOMIC DNA]</scope>
    <source>
        <strain evidence="3 4">JCM6362</strain>
    </source>
</reference>
<dbReference type="SMART" id="SM00422">
    <property type="entry name" value="HTH_MERR"/>
    <property type="match status" value="1"/>
</dbReference>
<dbReference type="RefSeq" id="WP_003927033.1">
    <property type="nucleotide sequence ID" value="NZ_BCTB01000004.1"/>
</dbReference>
<accession>A0A100XCA5</accession>
<comment type="caution">
    <text evidence="3">The sequence shown here is derived from an EMBL/GenBank/DDBJ whole genome shotgun (WGS) entry which is preliminary data.</text>
</comment>
<dbReference type="PANTHER" id="PTHR30204">
    <property type="entry name" value="REDOX-CYCLING DRUG-SENSING TRANSCRIPTIONAL ACTIVATOR SOXR"/>
    <property type="match status" value="1"/>
</dbReference>
<dbReference type="EMBL" id="BCTB01000004">
    <property type="protein sequence ID" value="GAT13972.1"/>
    <property type="molecule type" value="Genomic_DNA"/>
</dbReference>
<protein>
    <submittedName>
        <fullName evidence="3">MerR family transcriptional regulator</fullName>
    </submittedName>
</protein>
<evidence type="ECO:0000259" key="2">
    <source>
        <dbReference type="PROSITE" id="PS50937"/>
    </source>
</evidence>
<reference evidence="4" key="2">
    <citation type="submission" date="2016-02" db="EMBL/GenBank/DDBJ databases">
        <title>Draft genome sequence of five rapidly growing Mycobacterium species.</title>
        <authorList>
            <person name="Katahira K."/>
            <person name="Gotou Y."/>
            <person name="Iida K."/>
            <person name="Ogura Y."/>
            <person name="Hayashi T."/>
        </authorList>
    </citation>
    <scope>NUCLEOTIDE SEQUENCE [LARGE SCALE GENOMIC DNA]</scope>
    <source>
        <strain evidence="4">JCM6362</strain>
    </source>
</reference>
<dbReference type="Pfam" id="PF13411">
    <property type="entry name" value="MerR_1"/>
    <property type="match status" value="1"/>
</dbReference>
<keyword evidence="1" id="KW-0238">DNA-binding</keyword>
<evidence type="ECO:0000313" key="3">
    <source>
        <dbReference type="EMBL" id="GAT13972.1"/>
    </source>
</evidence>
<dbReference type="InterPro" id="IPR047057">
    <property type="entry name" value="MerR_fam"/>
</dbReference>
<dbReference type="GO" id="GO:0003700">
    <property type="term" value="F:DNA-binding transcription factor activity"/>
    <property type="evidence" value="ECO:0007669"/>
    <property type="project" value="InterPro"/>
</dbReference>
<dbReference type="PANTHER" id="PTHR30204:SF93">
    <property type="entry name" value="HTH MERR-TYPE DOMAIN-CONTAINING PROTEIN"/>
    <property type="match status" value="1"/>
</dbReference>
<dbReference type="SUPFAM" id="SSF46955">
    <property type="entry name" value="Putative DNA-binding domain"/>
    <property type="match status" value="1"/>
</dbReference>
<dbReference type="AlphaFoldDB" id="A0A100XCA5"/>
<feature type="domain" description="HTH merR-type" evidence="2">
    <location>
        <begin position="3"/>
        <end position="71"/>
    </location>
</feature>
<evidence type="ECO:0000256" key="1">
    <source>
        <dbReference type="ARBA" id="ARBA00023125"/>
    </source>
</evidence>
<dbReference type="GO" id="GO:0003677">
    <property type="term" value="F:DNA binding"/>
    <property type="evidence" value="ECO:0007669"/>
    <property type="project" value="UniProtKB-KW"/>
</dbReference>
<evidence type="ECO:0000313" key="4">
    <source>
        <dbReference type="Proteomes" id="UP000069654"/>
    </source>
</evidence>
<dbReference type="OMA" id="ATRRHMV"/>
<proteinExistence type="predicted"/>
<sequence>MTEYRLEELAEISGVSPRNIRAYRERGLLGAPRRQGRSAFYNDAHLAQLRMIDRLLRRGFNSVHIAEFFAAVREGKDLADVLELDRSVLESPRLASQDAAAAILDLDPMGAEAHRLVEYGLARRVQDGRREGIVLTDPVLADVVRHSPVSHLGYVHVLLRVFEAVREGVDRLAAAAGAAPAATVDAGRNGGATVAPGASRVERVLADYRRLVGRVVSRYLDEVSARLPVSRPRP</sequence>
<dbReference type="Proteomes" id="UP000069654">
    <property type="component" value="Unassembled WGS sequence"/>
</dbReference>